<dbReference type="AlphaFoldDB" id="A0A4R7CAS6"/>
<feature type="chain" id="PRO_5020387547" evidence="2">
    <location>
        <begin position="30"/>
        <end position="173"/>
    </location>
</feature>
<evidence type="ECO:0000313" key="4">
    <source>
        <dbReference type="Proteomes" id="UP000295122"/>
    </source>
</evidence>
<dbReference type="OrthoDB" id="7987917at2"/>
<comment type="caution">
    <text evidence="3">The sequence shown here is derived from an EMBL/GenBank/DDBJ whole genome shotgun (WGS) entry which is preliminary data.</text>
</comment>
<feature type="signal peptide" evidence="2">
    <location>
        <begin position="1"/>
        <end position="29"/>
    </location>
</feature>
<feature type="region of interest" description="Disordered" evidence="1">
    <location>
        <begin position="63"/>
        <end position="92"/>
    </location>
</feature>
<gene>
    <name evidence="3" type="ORF">EV668_1400</name>
</gene>
<sequence length="173" mass="18659">MKPSNFLRPILLAATTAAASLAFTGGAQAGLFDFLFGGMQPRHVAPAPGYGDGAPLGVRVNPRKRERAARVPRERAKPVAQKPIDPVKQPNWYLEDPTLRRGDIIVLKTGVMVYNGGAKPQTREDFTALSKSRLVSKSERERIQKMAPPVTTAEGPESAAAGKEASLEPMTVR</sequence>
<keyword evidence="4" id="KW-1185">Reference proteome</keyword>
<proteinExistence type="predicted"/>
<accession>A0A4R7CAS6</accession>
<dbReference type="Proteomes" id="UP000295122">
    <property type="component" value="Unassembled WGS sequence"/>
</dbReference>
<keyword evidence="2" id="KW-0732">Signal</keyword>
<feature type="region of interest" description="Disordered" evidence="1">
    <location>
        <begin position="129"/>
        <end position="173"/>
    </location>
</feature>
<dbReference type="RefSeq" id="WP_133769054.1">
    <property type="nucleotide sequence ID" value="NZ_SNZR01000011.1"/>
</dbReference>
<dbReference type="EMBL" id="SNZR01000011">
    <property type="protein sequence ID" value="TDR94126.1"/>
    <property type="molecule type" value="Genomic_DNA"/>
</dbReference>
<protein>
    <submittedName>
        <fullName evidence="3">Uncharacterized protein</fullName>
    </submittedName>
</protein>
<evidence type="ECO:0000256" key="2">
    <source>
        <dbReference type="SAM" id="SignalP"/>
    </source>
</evidence>
<organism evidence="3 4">
    <name type="scientific">Enterovirga rhinocerotis</name>
    <dbReference type="NCBI Taxonomy" id="1339210"/>
    <lineage>
        <taxon>Bacteria</taxon>
        <taxon>Pseudomonadati</taxon>
        <taxon>Pseudomonadota</taxon>
        <taxon>Alphaproteobacteria</taxon>
        <taxon>Hyphomicrobiales</taxon>
        <taxon>Methylobacteriaceae</taxon>
        <taxon>Enterovirga</taxon>
    </lineage>
</organism>
<name>A0A4R7CAS6_9HYPH</name>
<feature type="compositionally biased region" description="Basic and acidic residues" evidence="1">
    <location>
        <begin position="68"/>
        <end position="77"/>
    </location>
</feature>
<evidence type="ECO:0000313" key="3">
    <source>
        <dbReference type="EMBL" id="TDR94126.1"/>
    </source>
</evidence>
<reference evidence="3 4" key="1">
    <citation type="submission" date="2019-03" db="EMBL/GenBank/DDBJ databases">
        <title>Genomic Encyclopedia of Type Strains, Phase IV (KMG-IV): sequencing the most valuable type-strain genomes for metagenomic binning, comparative biology and taxonomic classification.</title>
        <authorList>
            <person name="Goeker M."/>
        </authorList>
    </citation>
    <scope>NUCLEOTIDE SEQUENCE [LARGE SCALE GENOMIC DNA]</scope>
    <source>
        <strain evidence="3 4">DSM 25903</strain>
    </source>
</reference>
<evidence type="ECO:0000256" key="1">
    <source>
        <dbReference type="SAM" id="MobiDB-lite"/>
    </source>
</evidence>